<gene>
    <name evidence="2" type="ORF">FA09DRAFT_332846</name>
</gene>
<dbReference type="GeneID" id="37271163"/>
<name>A0A316Z2Y3_9BASI</name>
<dbReference type="AlphaFoldDB" id="A0A316Z2Y3"/>
<sequence length="193" mass="21369">MRLISRSLPHTRRARLTRAAVGTESAHEEARRGSHEAVFDSCVQDITASARSIANSVKLLRAAWQQKVAELRDVKDELERTKRELNEKVQAVAEAETSAHKALAELKTAQLEAQRSSTALAVSAVAVRHPHQTLPKTKVSKEARKKVLKRLGLEDAFQAVQKQIESNLAELEATRVRRRTADAAMAAVPPTMR</sequence>
<organism evidence="2 3">
    <name type="scientific">Tilletiopsis washingtonensis</name>
    <dbReference type="NCBI Taxonomy" id="58919"/>
    <lineage>
        <taxon>Eukaryota</taxon>
        <taxon>Fungi</taxon>
        <taxon>Dikarya</taxon>
        <taxon>Basidiomycota</taxon>
        <taxon>Ustilaginomycotina</taxon>
        <taxon>Exobasidiomycetes</taxon>
        <taxon>Entylomatales</taxon>
        <taxon>Entylomatales incertae sedis</taxon>
        <taxon>Tilletiopsis</taxon>
    </lineage>
</organism>
<evidence type="ECO:0000256" key="1">
    <source>
        <dbReference type="SAM" id="Coils"/>
    </source>
</evidence>
<reference evidence="2 3" key="1">
    <citation type="journal article" date="2018" name="Mol. Biol. Evol.">
        <title>Broad Genomic Sampling Reveals a Smut Pathogenic Ancestry of the Fungal Clade Ustilaginomycotina.</title>
        <authorList>
            <person name="Kijpornyongpan T."/>
            <person name="Mondo S.J."/>
            <person name="Barry K."/>
            <person name="Sandor L."/>
            <person name="Lee J."/>
            <person name="Lipzen A."/>
            <person name="Pangilinan J."/>
            <person name="LaButti K."/>
            <person name="Hainaut M."/>
            <person name="Henrissat B."/>
            <person name="Grigoriev I.V."/>
            <person name="Spatafora J.W."/>
            <person name="Aime M.C."/>
        </authorList>
    </citation>
    <scope>NUCLEOTIDE SEQUENCE [LARGE SCALE GENOMIC DNA]</scope>
    <source>
        <strain evidence="2 3">MCA 4186</strain>
    </source>
</reference>
<protein>
    <submittedName>
        <fullName evidence="2">Uncharacterized protein</fullName>
    </submittedName>
</protein>
<proteinExistence type="predicted"/>
<evidence type="ECO:0000313" key="3">
    <source>
        <dbReference type="Proteomes" id="UP000245946"/>
    </source>
</evidence>
<dbReference type="EMBL" id="KZ819311">
    <property type="protein sequence ID" value="PWN94543.1"/>
    <property type="molecule type" value="Genomic_DNA"/>
</dbReference>
<accession>A0A316Z2Y3</accession>
<feature type="coiled-coil region" evidence="1">
    <location>
        <begin position="61"/>
        <end position="112"/>
    </location>
</feature>
<dbReference type="Proteomes" id="UP000245946">
    <property type="component" value="Unassembled WGS sequence"/>
</dbReference>
<keyword evidence="1" id="KW-0175">Coiled coil</keyword>
<keyword evidence="3" id="KW-1185">Reference proteome</keyword>
<evidence type="ECO:0000313" key="2">
    <source>
        <dbReference type="EMBL" id="PWN94543.1"/>
    </source>
</evidence>
<dbReference type="RefSeq" id="XP_025594822.1">
    <property type="nucleotide sequence ID" value="XM_025743619.1"/>
</dbReference>